<dbReference type="InterPro" id="IPR008538">
    <property type="entry name" value="Uma2"/>
</dbReference>
<feature type="compositionally biased region" description="Basic residues" evidence="1">
    <location>
        <begin position="1"/>
        <end position="13"/>
    </location>
</feature>
<sequence>MTTRHRPRPRPAPRRPADDHGPPRTELVEGVATPVSRSWAHEAAIASLRRGLAARLAALGLVAGSGDLDLPGSANRYVPGLAVVPAGLAASTEGALLPHHTLLVVEVTSPSTADSDRAVKRRRYGQYGTPLYLLVDRQSRT</sequence>
<dbReference type="RefSeq" id="WP_345695847.1">
    <property type="nucleotide sequence ID" value="NZ_BAABIS010000001.1"/>
</dbReference>
<feature type="domain" description="Putative restriction endonuclease" evidence="2">
    <location>
        <begin position="19"/>
        <end position="141"/>
    </location>
</feature>
<proteinExistence type="predicted"/>
<dbReference type="Gene3D" id="3.90.1570.10">
    <property type="entry name" value="tt1808, chain A"/>
    <property type="match status" value="1"/>
</dbReference>
<dbReference type="SUPFAM" id="SSF52980">
    <property type="entry name" value="Restriction endonuclease-like"/>
    <property type="match status" value="1"/>
</dbReference>
<evidence type="ECO:0000256" key="1">
    <source>
        <dbReference type="SAM" id="MobiDB-lite"/>
    </source>
</evidence>
<name>A0ABP9DI89_9ACTN</name>
<protein>
    <recommendedName>
        <fullName evidence="2">Putative restriction endonuclease domain-containing protein</fullName>
    </recommendedName>
</protein>
<evidence type="ECO:0000259" key="2">
    <source>
        <dbReference type="Pfam" id="PF05685"/>
    </source>
</evidence>
<gene>
    <name evidence="3" type="ORF">GCM10023235_13640</name>
</gene>
<evidence type="ECO:0000313" key="4">
    <source>
        <dbReference type="Proteomes" id="UP001501752"/>
    </source>
</evidence>
<organism evidence="3 4">
    <name type="scientific">Kitasatospora terrestris</name>
    <dbReference type="NCBI Taxonomy" id="258051"/>
    <lineage>
        <taxon>Bacteria</taxon>
        <taxon>Bacillati</taxon>
        <taxon>Actinomycetota</taxon>
        <taxon>Actinomycetes</taxon>
        <taxon>Kitasatosporales</taxon>
        <taxon>Streptomycetaceae</taxon>
        <taxon>Kitasatospora</taxon>
    </lineage>
</organism>
<dbReference type="Proteomes" id="UP001501752">
    <property type="component" value="Unassembled WGS sequence"/>
</dbReference>
<accession>A0ABP9DI89</accession>
<dbReference type="PANTHER" id="PTHR35400:SF3">
    <property type="entry name" value="SLL1072 PROTEIN"/>
    <property type="match status" value="1"/>
</dbReference>
<dbReference type="InterPro" id="IPR011335">
    <property type="entry name" value="Restrct_endonuc-II-like"/>
</dbReference>
<dbReference type="PANTHER" id="PTHR35400">
    <property type="entry name" value="SLR1083 PROTEIN"/>
    <property type="match status" value="1"/>
</dbReference>
<feature type="compositionally biased region" description="Basic and acidic residues" evidence="1">
    <location>
        <begin position="15"/>
        <end position="26"/>
    </location>
</feature>
<feature type="region of interest" description="Disordered" evidence="1">
    <location>
        <begin position="1"/>
        <end position="26"/>
    </location>
</feature>
<dbReference type="CDD" id="cd06260">
    <property type="entry name" value="DUF820-like"/>
    <property type="match status" value="1"/>
</dbReference>
<dbReference type="EMBL" id="BAABIS010000001">
    <property type="protein sequence ID" value="GAA4839541.1"/>
    <property type="molecule type" value="Genomic_DNA"/>
</dbReference>
<reference evidence="4" key="1">
    <citation type="journal article" date="2019" name="Int. J. Syst. Evol. Microbiol.">
        <title>The Global Catalogue of Microorganisms (GCM) 10K type strain sequencing project: providing services to taxonomists for standard genome sequencing and annotation.</title>
        <authorList>
            <consortium name="The Broad Institute Genomics Platform"/>
            <consortium name="The Broad Institute Genome Sequencing Center for Infectious Disease"/>
            <person name="Wu L."/>
            <person name="Ma J."/>
        </authorList>
    </citation>
    <scope>NUCLEOTIDE SEQUENCE [LARGE SCALE GENOMIC DNA]</scope>
    <source>
        <strain evidence="4">JCM 13006</strain>
    </source>
</reference>
<dbReference type="InterPro" id="IPR012296">
    <property type="entry name" value="Nuclease_put_TT1808"/>
</dbReference>
<comment type="caution">
    <text evidence="3">The sequence shown here is derived from an EMBL/GenBank/DDBJ whole genome shotgun (WGS) entry which is preliminary data.</text>
</comment>
<evidence type="ECO:0000313" key="3">
    <source>
        <dbReference type="EMBL" id="GAA4839541.1"/>
    </source>
</evidence>
<dbReference type="Pfam" id="PF05685">
    <property type="entry name" value="Uma2"/>
    <property type="match status" value="1"/>
</dbReference>
<keyword evidence="4" id="KW-1185">Reference proteome</keyword>